<evidence type="ECO:0000256" key="1">
    <source>
        <dbReference type="SAM" id="SignalP"/>
    </source>
</evidence>
<feature type="chain" id="PRO_5047027464" evidence="1">
    <location>
        <begin position="22"/>
        <end position="397"/>
    </location>
</feature>
<dbReference type="SUPFAM" id="SSF56954">
    <property type="entry name" value="Outer membrane efflux proteins (OEP)"/>
    <property type="match status" value="1"/>
</dbReference>
<sequence>MNWKRLPLAAALACSAAFSLAACTGQERPAAALPQPPAPTVEAPVDGDWWKQAGDPLLADLVARGLAADHALACRAARLAVQAEADASAERRLSGRMRKLVGTDQGLSRAAALRADQYAYAQARAERAAAVALAYVEVRRLQSVLVLRTERLDQFRDNAAIAEFRRQAGLVTAIDGSIGSSMAGVADADVAATRARFERARMDLARMADMDDAALLTALGESGDVADLGRDPPGPADEGPLHRADLLALRYRLLSRIEHEKMTQADINKAEAERGDPSTPPLLRDGLGELDKAEAGARAEIAATRQALVLLDAREQALGQSGERSRRAVQDARAAYRAGMGDFATLYVAEASALSVEEARLGLRAERAAGMIRLHLQRGDGWSAADLSPQVGVAACD</sequence>
<name>A0ABV6SFD1_9SPHN</name>
<protein>
    <submittedName>
        <fullName evidence="2">TolC family protein</fullName>
    </submittedName>
</protein>
<accession>A0ABV6SFD1</accession>
<feature type="signal peptide" evidence="1">
    <location>
        <begin position="1"/>
        <end position="21"/>
    </location>
</feature>
<dbReference type="RefSeq" id="WP_267219923.1">
    <property type="nucleotide sequence ID" value="NZ_JAPCWC010000005.1"/>
</dbReference>
<evidence type="ECO:0000313" key="3">
    <source>
        <dbReference type="Proteomes" id="UP001589858"/>
    </source>
</evidence>
<dbReference type="PROSITE" id="PS51257">
    <property type="entry name" value="PROKAR_LIPOPROTEIN"/>
    <property type="match status" value="1"/>
</dbReference>
<gene>
    <name evidence="2" type="ORF">ACFFF8_22695</name>
</gene>
<dbReference type="Gene3D" id="1.20.1600.10">
    <property type="entry name" value="Outer membrane efflux proteins (OEP)"/>
    <property type="match status" value="1"/>
</dbReference>
<keyword evidence="3" id="KW-1185">Reference proteome</keyword>
<proteinExistence type="predicted"/>
<keyword evidence="1" id="KW-0732">Signal</keyword>
<reference evidence="2 3" key="1">
    <citation type="submission" date="2024-09" db="EMBL/GenBank/DDBJ databases">
        <authorList>
            <person name="Sun Q."/>
            <person name="Mori K."/>
        </authorList>
    </citation>
    <scope>NUCLEOTIDE SEQUENCE [LARGE SCALE GENOMIC DNA]</scope>
    <source>
        <strain evidence="2 3">CICC 11035S</strain>
    </source>
</reference>
<dbReference type="EMBL" id="JBHLTM010000085">
    <property type="protein sequence ID" value="MFC0687402.1"/>
    <property type="molecule type" value="Genomic_DNA"/>
</dbReference>
<dbReference type="Proteomes" id="UP001589858">
    <property type="component" value="Unassembled WGS sequence"/>
</dbReference>
<comment type="caution">
    <text evidence="2">The sequence shown here is derived from an EMBL/GenBank/DDBJ whole genome shotgun (WGS) entry which is preliminary data.</text>
</comment>
<organism evidence="2 3">
    <name type="scientific">Novosphingobium clariflavum</name>
    <dbReference type="NCBI Taxonomy" id="2029884"/>
    <lineage>
        <taxon>Bacteria</taxon>
        <taxon>Pseudomonadati</taxon>
        <taxon>Pseudomonadota</taxon>
        <taxon>Alphaproteobacteria</taxon>
        <taxon>Sphingomonadales</taxon>
        <taxon>Sphingomonadaceae</taxon>
        <taxon>Novosphingobium</taxon>
    </lineage>
</organism>
<evidence type="ECO:0000313" key="2">
    <source>
        <dbReference type="EMBL" id="MFC0687402.1"/>
    </source>
</evidence>